<evidence type="ECO:0000313" key="11">
    <source>
        <dbReference type="Proteomes" id="UP001550603"/>
    </source>
</evidence>
<dbReference type="CDD" id="cd00833">
    <property type="entry name" value="PKS"/>
    <property type="match status" value="2"/>
</dbReference>
<protein>
    <submittedName>
        <fullName evidence="10">Beta-ketoacyl synthase N-terminal-like domain-containing protein</fullName>
    </submittedName>
</protein>
<dbReference type="SMART" id="SM00823">
    <property type="entry name" value="PKS_PP"/>
    <property type="match status" value="1"/>
</dbReference>
<organism evidence="10 11">
    <name type="scientific">Streptomyces olindensis</name>
    <dbReference type="NCBI Taxonomy" id="358823"/>
    <lineage>
        <taxon>Bacteria</taxon>
        <taxon>Bacillati</taxon>
        <taxon>Actinomycetota</taxon>
        <taxon>Actinomycetes</taxon>
        <taxon>Kitasatosporales</taxon>
        <taxon>Streptomycetaceae</taxon>
        <taxon>Streptomyces</taxon>
    </lineage>
</organism>
<dbReference type="EMBL" id="JBEYBN010000142">
    <property type="protein sequence ID" value="MEU2272992.1"/>
    <property type="molecule type" value="Genomic_DNA"/>
</dbReference>
<evidence type="ECO:0000256" key="4">
    <source>
        <dbReference type="ARBA" id="ARBA00023194"/>
    </source>
</evidence>
<accession>A0ABV2YAB1</accession>
<sequence length="1661" mass="171747">MSEPVAQDLAGPDGTSAVAVVATACRLPSADTPEAFWQVLRDGRDTVTGLPADRPELHDSPGTRAATRKGAFLDHVDRFDPAFFGIGPREAAAMDPQQRLVLELTWEALERAGTVPATLGGTRTGVFIGAMADDYARLTQRHGPHAVGQHTATGLHRGIIANRVSYTLGLTGPSLTVDTGQSSSLTAVHLACESLRGGESDLALAGGVHLNLAAEGYDVTEAFGALSPAGRSHTFDARADGYVRGEGGGIVLLKRLSDALDHGDRILGVILGSAVNNDGATGTLTTPGTHGQADLLRLACDRAGVSPGDIQYVELHGTGTRLGDPVEAAALGAALGTGRTGQDRLRIGSAKTNVGHLEGAAGITGLIKTLLCVQHRELPRSLHFRTAPDAIPLTELGLRVQGEHGPWPHTGRRLIAGVSSFGMGGANAHVVVAEPPGRTPPPAEPAPAPVTAVGVLPFLLSGRSAAALRAQARRLHTHLTETGGQLPPVDVARALATTRSAFEYRAAVLPALPTAPTAGRADTVPAALLAGLAALADDTPAPGVLRGTPRGGRIAHLFAGQGSQRAAMGRELHAVWPVFRAAFDELCAAFDTALAPYTDRPLREVLFADDDPDLHRTVYAQPALFTFEVALFRLLESWGLQPDVVAGHSIGELAAAHVAGVLTLPDACKLVAARGGLMQALPGGGAMLSVRAASARVAELLDGPDAIRGLDLAAVNGPTATVVSGDADAVDRLARACADRGWKTRRLRVSHAFHSAHMDGMLADFAAVAATLEPRPPRIPLVSALTGRELTADEIGDPGHWVRHVRDTVLFHDALRHLDATGVTTLVEIGPDGVLSAMAEDCLPAALAIPLRRGATPEAREVLTAVTRAHLHGVPVDWPAVFHGTGTHHVDLPTYAFQRERHWLEGPAQAPAHPGPAPTPSALSESAVSPALPGSAASSALPGSAASSALPGSAASSALVTSGAHLGPADALALVTAEAADVLGYTDPSALETRRAFRDLGFDSISAVTLRDRLADATGLDLPSSLLFDHPTPERLAAHLRASFSGAEDPTATTAPAPDVDDPVVVVGMACRYPGGVASPEGLWDLVRSGGEGVSEFPGDRGWDADLFDGDPGRSGKSYTRHGGFLHDAGDFDAEFFGISPREALAMDPQQRLVLEVSWEVLERAGVDPDALRGSRTGVYIGATTHEYGPRLADGHDGHGGHLLTGSTVSVLSGRVAYAFGLEGPAVTVDTACSSSLVALHLAAQALRNGDCTLAVAGGVTVMGSPGMFVEFSRQRGLSPDGRCKAFAEAADGTGWSEGVGLVLLERLSEARRNGHEVLAVLRGSAVNQDGASNGLTAPNGPSQQRVIRQALANAGLGAGQVDVVEAHGTGTTLGDPIEAQALLATYGREHTPERPLWLGSVKSNLGHTQAAAGVAGVIKMIEAMRHGELPPTLHVDRPTSHVDWSTGAVSLLTEPQPWPETGEVRRAAVSSFGISGTNAHVILEAAPESAEPPVVVADALPAVPWVVSARSAEGLRAQAARLREFAVGADALDVGVSLLSRAVGDYRAVVVGSDLAALTEGLARVADTPVLPAASGGGVGLLFTGQGAQWPGMGSGLSGFGVFREAFEEVCAGFDGLLSRPLGEVLAGSDELVHQTEFAQAGLFAFEVAVFRLLWAWGVR</sequence>
<dbReference type="InterPro" id="IPR014030">
    <property type="entry name" value="Ketoacyl_synth_N"/>
</dbReference>
<dbReference type="InterPro" id="IPR016035">
    <property type="entry name" value="Acyl_Trfase/lysoPLipase"/>
</dbReference>
<feature type="domain" description="Carrier" evidence="8">
    <location>
        <begin position="969"/>
        <end position="1044"/>
    </location>
</feature>
<keyword evidence="1" id="KW-0596">Phosphopantetheine</keyword>
<dbReference type="Gene3D" id="3.30.70.3290">
    <property type="match status" value="2"/>
</dbReference>
<feature type="domain" description="Ketosynthase family 3 (KS3)" evidence="9">
    <location>
        <begin position="15"/>
        <end position="434"/>
    </location>
</feature>
<gene>
    <name evidence="10" type="ORF">ABZ568_42430</name>
</gene>
<dbReference type="InterPro" id="IPR050091">
    <property type="entry name" value="PKS_NRPS_Biosynth_Enz"/>
</dbReference>
<dbReference type="InterPro" id="IPR014031">
    <property type="entry name" value="Ketoacyl_synth_C"/>
</dbReference>
<dbReference type="RefSeq" id="WP_359795149.1">
    <property type="nucleotide sequence ID" value="NZ_JBEYBN010000142.1"/>
</dbReference>
<dbReference type="PANTHER" id="PTHR43775">
    <property type="entry name" value="FATTY ACID SYNTHASE"/>
    <property type="match status" value="1"/>
</dbReference>
<keyword evidence="5" id="KW-0511">Multifunctional enzyme</keyword>
<dbReference type="Gene3D" id="1.10.1200.10">
    <property type="entry name" value="ACP-like"/>
    <property type="match status" value="1"/>
</dbReference>
<dbReference type="InterPro" id="IPR018201">
    <property type="entry name" value="Ketoacyl_synth_AS"/>
</dbReference>
<name>A0ABV2YAB1_9ACTN</name>
<evidence type="ECO:0000259" key="9">
    <source>
        <dbReference type="PROSITE" id="PS52004"/>
    </source>
</evidence>
<comment type="caution">
    <text evidence="10">The sequence shown here is derived from an EMBL/GenBank/DDBJ whole genome shotgun (WGS) entry which is preliminary data.</text>
</comment>
<dbReference type="PROSITE" id="PS52004">
    <property type="entry name" value="KS3_2"/>
    <property type="match status" value="2"/>
</dbReference>
<feature type="compositionally biased region" description="Low complexity" evidence="7">
    <location>
        <begin position="920"/>
        <end position="947"/>
    </location>
</feature>
<evidence type="ECO:0000256" key="3">
    <source>
        <dbReference type="ARBA" id="ARBA00022679"/>
    </source>
</evidence>
<dbReference type="InterPro" id="IPR006162">
    <property type="entry name" value="Ppantetheine_attach_site"/>
</dbReference>
<dbReference type="InterPro" id="IPR020806">
    <property type="entry name" value="PKS_PP-bd"/>
</dbReference>
<dbReference type="Gene3D" id="3.40.366.10">
    <property type="entry name" value="Malonyl-Coenzyme A Acyl Carrier Protein, domain 2"/>
    <property type="match status" value="2"/>
</dbReference>
<evidence type="ECO:0000256" key="1">
    <source>
        <dbReference type="ARBA" id="ARBA00022450"/>
    </source>
</evidence>
<evidence type="ECO:0000256" key="2">
    <source>
        <dbReference type="ARBA" id="ARBA00022553"/>
    </source>
</evidence>
<dbReference type="Pfam" id="PF00109">
    <property type="entry name" value="ketoacyl-synt"/>
    <property type="match status" value="2"/>
</dbReference>
<dbReference type="InterPro" id="IPR032821">
    <property type="entry name" value="PKS_assoc"/>
</dbReference>
<dbReference type="SUPFAM" id="SSF53901">
    <property type="entry name" value="Thiolase-like"/>
    <property type="match status" value="2"/>
</dbReference>
<dbReference type="InterPro" id="IPR009081">
    <property type="entry name" value="PP-bd_ACP"/>
</dbReference>
<dbReference type="PROSITE" id="PS50075">
    <property type="entry name" value="CARRIER"/>
    <property type="match status" value="1"/>
</dbReference>
<proteinExistence type="predicted"/>
<dbReference type="SMART" id="SM00825">
    <property type="entry name" value="PKS_KS"/>
    <property type="match status" value="2"/>
</dbReference>
<dbReference type="Pfam" id="PF00698">
    <property type="entry name" value="Acyl_transf_1"/>
    <property type="match status" value="1"/>
</dbReference>
<dbReference type="PANTHER" id="PTHR43775:SF51">
    <property type="entry name" value="INACTIVE PHENOLPHTHIOCEROL SYNTHESIS POLYKETIDE SYNTHASE TYPE I PKS1-RELATED"/>
    <property type="match status" value="1"/>
</dbReference>
<keyword evidence="3" id="KW-0808">Transferase</keyword>
<dbReference type="SUPFAM" id="SSF47336">
    <property type="entry name" value="ACP-like"/>
    <property type="match status" value="1"/>
</dbReference>
<reference evidence="10 11" key="1">
    <citation type="submission" date="2024-06" db="EMBL/GenBank/DDBJ databases">
        <title>The Natural Products Discovery Center: Release of the First 8490 Sequenced Strains for Exploring Actinobacteria Biosynthetic Diversity.</title>
        <authorList>
            <person name="Kalkreuter E."/>
            <person name="Kautsar S.A."/>
            <person name="Yang D."/>
            <person name="Bader C.D."/>
            <person name="Teijaro C.N."/>
            <person name="Fluegel L."/>
            <person name="Davis C.M."/>
            <person name="Simpson J.R."/>
            <person name="Lauterbach L."/>
            <person name="Steele A.D."/>
            <person name="Gui C."/>
            <person name="Meng S."/>
            <person name="Li G."/>
            <person name="Viehrig K."/>
            <person name="Ye F."/>
            <person name="Su P."/>
            <person name="Kiefer A.F."/>
            <person name="Nichols A."/>
            <person name="Cepeda A.J."/>
            <person name="Yan W."/>
            <person name="Fan B."/>
            <person name="Jiang Y."/>
            <person name="Adhikari A."/>
            <person name="Zheng C.-J."/>
            <person name="Schuster L."/>
            <person name="Cowan T.M."/>
            <person name="Smanski M.J."/>
            <person name="Chevrette M.G."/>
            <person name="De Carvalho L.P.S."/>
            <person name="Shen B."/>
        </authorList>
    </citation>
    <scope>NUCLEOTIDE SEQUENCE [LARGE SCALE GENOMIC DNA]</scope>
    <source>
        <strain evidence="10 11">NPDC019583</strain>
    </source>
</reference>
<dbReference type="InterPro" id="IPR036736">
    <property type="entry name" value="ACP-like_sf"/>
</dbReference>
<keyword evidence="6" id="KW-0012">Acyltransferase</keyword>
<dbReference type="Proteomes" id="UP001550603">
    <property type="component" value="Unassembled WGS sequence"/>
</dbReference>
<feature type="non-terminal residue" evidence="10">
    <location>
        <position position="1661"/>
    </location>
</feature>
<dbReference type="Pfam" id="PF16197">
    <property type="entry name" value="KAsynt_C_assoc"/>
    <property type="match status" value="2"/>
</dbReference>
<evidence type="ECO:0000256" key="6">
    <source>
        <dbReference type="ARBA" id="ARBA00023315"/>
    </source>
</evidence>
<dbReference type="SMART" id="SM00827">
    <property type="entry name" value="PKS_AT"/>
    <property type="match status" value="1"/>
</dbReference>
<dbReference type="Pfam" id="PF02801">
    <property type="entry name" value="Ketoacyl-synt_C"/>
    <property type="match status" value="2"/>
</dbReference>
<evidence type="ECO:0000256" key="7">
    <source>
        <dbReference type="SAM" id="MobiDB-lite"/>
    </source>
</evidence>
<feature type="region of interest" description="Disordered" evidence="7">
    <location>
        <begin position="907"/>
        <end position="947"/>
    </location>
</feature>
<dbReference type="SUPFAM" id="SSF55048">
    <property type="entry name" value="Probable ACP-binding domain of malonyl-CoA ACP transacylase"/>
    <property type="match status" value="1"/>
</dbReference>
<evidence type="ECO:0000259" key="8">
    <source>
        <dbReference type="PROSITE" id="PS50075"/>
    </source>
</evidence>
<dbReference type="InterPro" id="IPR014043">
    <property type="entry name" value="Acyl_transferase_dom"/>
</dbReference>
<dbReference type="InterPro" id="IPR020841">
    <property type="entry name" value="PKS_Beta-ketoAc_synthase_dom"/>
</dbReference>
<evidence type="ECO:0000256" key="5">
    <source>
        <dbReference type="ARBA" id="ARBA00023268"/>
    </source>
</evidence>
<dbReference type="PROSITE" id="PS00606">
    <property type="entry name" value="KS3_1"/>
    <property type="match status" value="1"/>
</dbReference>
<dbReference type="InterPro" id="IPR001227">
    <property type="entry name" value="Ac_transferase_dom_sf"/>
</dbReference>
<dbReference type="Gene3D" id="3.40.47.10">
    <property type="match status" value="2"/>
</dbReference>
<dbReference type="InterPro" id="IPR016036">
    <property type="entry name" value="Malonyl_transacylase_ACP-bd"/>
</dbReference>
<dbReference type="Pfam" id="PF00550">
    <property type="entry name" value="PP-binding"/>
    <property type="match status" value="1"/>
</dbReference>
<dbReference type="PROSITE" id="PS00012">
    <property type="entry name" value="PHOSPHOPANTETHEINE"/>
    <property type="match status" value="1"/>
</dbReference>
<keyword evidence="4" id="KW-0045">Antibiotic biosynthesis</keyword>
<keyword evidence="11" id="KW-1185">Reference proteome</keyword>
<evidence type="ECO:0000313" key="10">
    <source>
        <dbReference type="EMBL" id="MEU2272992.1"/>
    </source>
</evidence>
<feature type="domain" description="Ketosynthase family 3 (KS3)" evidence="9">
    <location>
        <begin position="1061"/>
        <end position="1486"/>
    </location>
</feature>
<keyword evidence="2" id="KW-0597">Phosphoprotein</keyword>
<dbReference type="SMART" id="SM01294">
    <property type="entry name" value="PKS_PP_betabranch"/>
    <property type="match status" value="1"/>
</dbReference>
<dbReference type="SUPFAM" id="SSF52151">
    <property type="entry name" value="FabD/lysophospholipase-like"/>
    <property type="match status" value="2"/>
</dbReference>
<dbReference type="InterPro" id="IPR016039">
    <property type="entry name" value="Thiolase-like"/>
</dbReference>